<evidence type="ECO:0000259" key="6">
    <source>
        <dbReference type="PROSITE" id="PS51085"/>
    </source>
</evidence>
<dbReference type="GO" id="GO:0046872">
    <property type="term" value="F:metal ion binding"/>
    <property type="evidence" value="ECO:0007669"/>
    <property type="project" value="UniProtKB-KW"/>
</dbReference>
<sequence length="179" mass="20003">MKIDRFENSTNDRILENKIALNITINGRLYSLIVPPTYRLVDLLRKDLELTGTKISCEIGRCGSCSVLMNGNVVNSCLVMAYQANGMVIETIEQVSQENLHPIQQAFLEEGALQCGYCTPGMVIALKSLLDKNNQPTEEEVLDYLCGNLCRCTGYNGILRAVQRYKNESSAIFDNKTLE</sequence>
<dbReference type="SUPFAM" id="SSF54292">
    <property type="entry name" value="2Fe-2S ferredoxin-like"/>
    <property type="match status" value="1"/>
</dbReference>
<dbReference type="PANTHER" id="PTHR44379:SF7">
    <property type="entry name" value="XANTHINE DEHYDROGENASE SUBUNIT E-RELATED"/>
    <property type="match status" value="1"/>
</dbReference>
<dbReference type="Pfam" id="PF00111">
    <property type="entry name" value="Fer2"/>
    <property type="match status" value="1"/>
</dbReference>
<keyword evidence="1" id="KW-0001">2Fe-2S</keyword>
<dbReference type="Gene3D" id="3.10.20.30">
    <property type="match status" value="1"/>
</dbReference>
<keyword evidence="3" id="KW-0560">Oxidoreductase</keyword>
<dbReference type="GO" id="GO:0016491">
    <property type="term" value="F:oxidoreductase activity"/>
    <property type="evidence" value="ECO:0007669"/>
    <property type="project" value="UniProtKB-KW"/>
</dbReference>
<dbReference type="AlphaFoldDB" id="A0A179T4R3"/>
<evidence type="ECO:0000256" key="4">
    <source>
        <dbReference type="ARBA" id="ARBA00023004"/>
    </source>
</evidence>
<dbReference type="RefSeq" id="WP_066327375.1">
    <property type="nucleotide sequence ID" value="NZ_LWSG01000003.1"/>
</dbReference>
<dbReference type="InterPro" id="IPR036884">
    <property type="entry name" value="2Fe-2S-bd_dom_sf"/>
</dbReference>
<keyword evidence="4" id="KW-0408">Iron</keyword>
<evidence type="ECO:0000313" key="8">
    <source>
        <dbReference type="Proteomes" id="UP000078534"/>
    </source>
</evidence>
<dbReference type="SUPFAM" id="SSF47741">
    <property type="entry name" value="CO dehydrogenase ISP C-domain like"/>
    <property type="match status" value="1"/>
</dbReference>
<evidence type="ECO:0000256" key="1">
    <source>
        <dbReference type="ARBA" id="ARBA00022714"/>
    </source>
</evidence>
<dbReference type="OrthoDB" id="9796880at2"/>
<dbReference type="STRING" id="152268.A6K24_15955"/>
<keyword evidence="5" id="KW-0411">Iron-sulfur</keyword>
<evidence type="ECO:0000256" key="2">
    <source>
        <dbReference type="ARBA" id="ARBA00022723"/>
    </source>
</evidence>
<protein>
    <submittedName>
        <fullName evidence="7">Xanthine dehydrogenase subunit E</fullName>
    </submittedName>
</protein>
<evidence type="ECO:0000256" key="3">
    <source>
        <dbReference type="ARBA" id="ARBA00023002"/>
    </source>
</evidence>
<dbReference type="InterPro" id="IPR051452">
    <property type="entry name" value="Diverse_Oxidoreductases"/>
</dbReference>
<name>A0A179T4R3_9BACI</name>
<dbReference type="Gene3D" id="1.10.150.120">
    <property type="entry name" value="[2Fe-2S]-binding domain"/>
    <property type="match status" value="1"/>
</dbReference>
<comment type="caution">
    <text evidence="7">The sequence shown here is derived from an EMBL/GenBank/DDBJ whole genome shotgun (WGS) entry which is preliminary data.</text>
</comment>
<dbReference type="InterPro" id="IPR006058">
    <property type="entry name" value="2Fe2S_fd_BS"/>
</dbReference>
<reference evidence="8" key="1">
    <citation type="submission" date="2016-04" db="EMBL/GenBank/DDBJ databases">
        <authorList>
            <person name="Lyu Z."/>
            <person name="Lyu W."/>
        </authorList>
    </citation>
    <scope>NUCLEOTIDE SEQUENCE [LARGE SCALE GENOMIC DNA]</scope>
    <source>
        <strain evidence="8">C44</strain>
    </source>
</reference>
<keyword evidence="8" id="KW-1185">Reference proteome</keyword>
<dbReference type="GO" id="GO:0051537">
    <property type="term" value="F:2 iron, 2 sulfur cluster binding"/>
    <property type="evidence" value="ECO:0007669"/>
    <property type="project" value="UniProtKB-KW"/>
</dbReference>
<dbReference type="InterPro" id="IPR002888">
    <property type="entry name" value="2Fe-2S-bd"/>
</dbReference>
<dbReference type="InterPro" id="IPR036010">
    <property type="entry name" value="2Fe-2S_ferredoxin-like_sf"/>
</dbReference>
<dbReference type="PANTHER" id="PTHR44379">
    <property type="entry name" value="OXIDOREDUCTASE WITH IRON-SULFUR SUBUNIT"/>
    <property type="match status" value="1"/>
</dbReference>
<dbReference type="InterPro" id="IPR012675">
    <property type="entry name" value="Beta-grasp_dom_sf"/>
</dbReference>
<gene>
    <name evidence="7" type="ORF">A6K24_15955</name>
</gene>
<dbReference type="Proteomes" id="UP000078534">
    <property type="component" value="Unassembled WGS sequence"/>
</dbReference>
<accession>A0A179T4R3</accession>
<dbReference type="PROSITE" id="PS51085">
    <property type="entry name" value="2FE2S_FER_2"/>
    <property type="match status" value="1"/>
</dbReference>
<feature type="domain" description="2Fe-2S ferredoxin-type" evidence="6">
    <location>
        <begin position="19"/>
        <end position="95"/>
    </location>
</feature>
<evidence type="ECO:0000256" key="5">
    <source>
        <dbReference type="ARBA" id="ARBA00023014"/>
    </source>
</evidence>
<evidence type="ECO:0000313" key="7">
    <source>
        <dbReference type="EMBL" id="OAS88544.1"/>
    </source>
</evidence>
<keyword evidence="2" id="KW-0479">Metal-binding</keyword>
<dbReference type="EMBL" id="LWSG01000003">
    <property type="protein sequence ID" value="OAS88544.1"/>
    <property type="molecule type" value="Genomic_DNA"/>
</dbReference>
<dbReference type="PROSITE" id="PS00197">
    <property type="entry name" value="2FE2S_FER_1"/>
    <property type="match status" value="1"/>
</dbReference>
<dbReference type="Pfam" id="PF01799">
    <property type="entry name" value="Fer2_2"/>
    <property type="match status" value="1"/>
</dbReference>
<proteinExistence type="predicted"/>
<dbReference type="InterPro" id="IPR001041">
    <property type="entry name" value="2Fe-2S_ferredoxin-type"/>
</dbReference>
<organism evidence="7 8">
    <name type="scientific">Metabacillus litoralis</name>
    <dbReference type="NCBI Taxonomy" id="152268"/>
    <lineage>
        <taxon>Bacteria</taxon>
        <taxon>Bacillati</taxon>
        <taxon>Bacillota</taxon>
        <taxon>Bacilli</taxon>
        <taxon>Bacillales</taxon>
        <taxon>Bacillaceae</taxon>
        <taxon>Metabacillus</taxon>
    </lineage>
</organism>